<dbReference type="AlphaFoldDB" id="A0A9D2IQG6"/>
<dbReference type="PANTHER" id="PTHR34039">
    <property type="entry name" value="UPF0102 PROTEIN YRAN"/>
    <property type="match status" value="1"/>
</dbReference>
<organism evidence="3 4">
    <name type="scientific">Candidatus Olsenella stercoravium</name>
    <dbReference type="NCBI Taxonomy" id="2838713"/>
    <lineage>
        <taxon>Bacteria</taxon>
        <taxon>Bacillati</taxon>
        <taxon>Actinomycetota</taxon>
        <taxon>Coriobacteriia</taxon>
        <taxon>Coriobacteriales</taxon>
        <taxon>Atopobiaceae</taxon>
        <taxon>Olsenella</taxon>
    </lineage>
</organism>
<reference evidence="3" key="2">
    <citation type="submission" date="2021-04" db="EMBL/GenBank/DDBJ databases">
        <authorList>
            <person name="Gilroy R."/>
        </authorList>
    </citation>
    <scope>NUCLEOTIDE SEQUENCE</scope>
    <source>
        <strain evidence="3">ChiHecolR3B27-1887</strain>
    </source>
</reference>
<dbReference type="InterPro" id="IPR011335">
    <property type="entry name" value="Restrct_endonuc-II-like"/>
</dbReference>
<dbReference type="Pfam" id="PF02021">
    <property type="entry name" value="UPF0102"/>
    <property type="match status" value="1"/>
</dbReference>
<dbReference type="GO" id="GO:0003676">
    <property type="term" value="F:nucleic acid binding"/>
    <property type="evidence" value="ECO:0007669"/>
    <property type="project" value="InterPro"/>
</dbReference>
<proteinExistence type="inferred from homology"/>
<comment type="similarity">
    <text evidence="1 2">Belongs to the UPF0102 family.</text>
</comment>
<accession>A0A9D2IQG6</accession>
<dbReference type="Gene3D" id="3.40.1350.10">
    <property type="match status" value="1"/>
</dbReference>
<dbReference type="InterPro" id="IPR003509">
    <property type="entry name" value="UPF0102_YraN-like"/>
</dbReference>
<dbReference type="InterPro" id="IPR011856">
    <property type="entry name" value="tRNA_endonuc-like_dom_sf"/>
</dbReference>
<evidence type="ECO:0000256" key="2">
    <source>
        <dbReference type="HAMAP-Rule" id="MF_00048"/>
    </source>
</evidence>
<dbReference type="EMBL" id="DXBZ01000157">
    <property type="protein sequence ID" value="HIZ19005.1"/>
    <property type="molecule type" value="Genomic_DNA"/>
</dbReference>
<reference evidence="3" key="1">
    <citation type="journal article" date="2021" name="PeerJ">
        <title>Extensive microbial diversity within the chicken gut microbiome revealed by metagenomics and culture.</title>
        <authorList>
            <person name="Gilroy R."/>
            <person name="Ravi A."/>
            <person name="Getino M."/>
            <person name="Pursley I."/>
            <person name="Horton D.L."/>
            <person name="Alikhan N.F."/>
            <person name="Baker D."/>
            <person name="Gharbi K."/>
            <person name="Hall N."/>
            <person name="Watson M."/>
            <person name="Adriaenssens E.M."/>
            <person name="Foster-Nyarko E."/>
            <person name="Jarju S."/>
            <person name="Secka A."/>
            <person name="Antonio M."/>
            <person name="Oren A."/>
            <person name="Chaudhuri R.R."/>
            <person name="La Ragione R."/>
            <person name="Hildebrand F."/>
            <person name="Pallen M.J."/>
        </authorList>
    </citation>
    <scope>NUCLEOTIDE SEQUENCE</scope>
    <source>
        <strain evidence="3">ChiHecolR3B27-1887</strain>
    </source>
</reference>
<dbReference type="Proteomes" id="UP000824029">
    <property type="component" value="Unassembled WGS sequence"/>
</dbReference>
<dbReference type="PANTHER" id="PTHR34039:SF1">
    <property type="entry name" value="UPF0102 PROTEIN YRAN"/>
    <property type="match status" value="1"/>
</dbReference>
<evidence type="ECO:0000256" key="1">
    <source>
        <dbReference type="ARBA" id="ARBA00006738"/>
    </source>
</evidence>
<sequence length="146" mass="16043">MTGEYGPTVTAPERPSDIWRHDPHALGARGEEVAAASLGARGWTILGRNWQSGYGEVDIIALDPDAEASVVSLIEVKTRLASGVEEPVPELAVDELRRQRYTNAAAAFLRDNSWYRLVRFDVIAITVFDDGMAHLRHVKGAFEVGQ</sequence>
<evidence type="ECO:0000313" key="4">
    <source>
        <dbReference type="Proteomes" id="UP000824029"/>
    </source>
</evidence>
<comment type="caution">
    <text evidence="3">The sequence shown here is derived from an EMBL/GenBank/DDBJ whole genome shotgun (WGS) entry which is preliminary data.</text>
</comment>
<dbReference type="HAMAP" id="MF_00048">
    <property type="entry name" value="UPF0102"/>
    <property type="match status" value="1"/>
</dbReference>
<evidence type="ECO:0000313" key="3">
    <source>
        <dbReference type="EMBL" id="HIZ19005.1"/>
    </source>
</evidence>
<gene>
    <name evidence="3" type="ORF">IAA22_07855</name>
</gene>
<protein>
    <recommendedName>
        <fullName evidence="2">UPF0102 protein IAA22_07855</fullName>
    </recommendedName>
</protein>
<dbReference type="CDD" id="cd20736">
    <property type="entry name" value="PoNe_Nuclease"/>
    <property type="match status" value="1"/>
</dbReference>
<dbReference type="SUPFAM" id="SSF52980">
    <property type="entry name" value="Restriction endonuclease-like"/>
    <property type="match status" value="1"/>
</dbReference>
<name>A0A9D2IQG6_9ACTN</name>